<feature type="compositionally biased region" description="Basic and acidic residues" evidence="1">
    <location>
        <begin position="134"/>
        <end position="152"/>
    </location>
</feature>
<gene>
    <name evidence="2" type="ORF">B2J93_3488</name>
</gene>
<evidence type="ECO:0000313" key="2">
    <source>
        <dbReference type="EMBL" id="OWP02908.1"/>
    </source>
</evidence>
<dbReference type="InParanoid" id="A0A218Z4K5"/>
<sequence length="191" mass="21090">MVNLDLHLSSAECGDLGNLIHRKISAQATTAGSLNHRAHGSDLPTRHRAGFHDIECQNVMKVISVTLQALVPRLDLVYILGGPTAKYYGTEERLQGWFSEFSKAPTIKMRPRLRKPPSARRQKAAANISTHSQGYRERAKFKERGNEEEKPPLDGGGYRSDSIEATAKAAAEEQPVAALDAYIPFIQVIVE</sequence>
<evidence type="ECO:0000313" key="3">
    <source>
        <dbReference type="Proteomes" id="UP000242519"/>
    </source>
</evidence>
<dbReference type="EMBL" id="MZNU01000204">
    <property type="protein sequence ID" value="OWP02908.1"/>
    <property type="molecule type" value="Genomic_DNA"/>
</dbReference>
<accession>A0A218Z4K5</accession>
<comment type="caution">
    <text evidence="2">The sequence shown here is derived from an EMBL/GenBank/DDBJ whole genome shotgun (WGS) entry which is preliminary data.</text>
</comment>
<organism evidence="2 3">
    <name type="scientific">Diplocarpon coronariae</name>
    <dbReference type="NCBI Taxonomy" id="2795749"/>
    <lineage>
        <taxon>Eukaryota</taxon>
        <taxon>Fungi</taxon>
        <taxon>Dikarya</taxon>
        <taxon>Ascomycota</taxon>
        <taxon>Pezizomycotina</taxon>
        <taxon>Leotiomycetes</taxon>
        <taxon>Helotiales</taxon>
        <taxon>Drepanopezizaceae</taxon>
        <taxon>Diplocarpon</taxon>
    </lineage>
</organism>
<reference evidence="2 3" key="1">
    <citation type="submission" date="2017-04" db="EMBL/GenBank/DDBJ databases">
        <title>Draft genome sequence of Marssonina coronaria NL1: causal agent of apple blotch.</title>
        <authorList>
            <person name="Cheng Q."/>
        </authorList>
    </citation>
    <scope>NUCLEOTIDE SEQUENCE [LARGE SCALE GENOMIC DNA]</scope>
    <source>
        <strain evidence="2 3">NL1</strain>
    </source>
</reference>
<dbReference type="AlphaFoldDB" id="A0A218Z4K5"/>
<keyword evidence="3" id="KW-1185">Reference proteome</keyword>
<protein>
    <submittedName>
        <fullName evidence="2">Uncharacterized protein</fullName>
    </submittedName>
</protein>
<feature type="region of interest" description="Disordered" evidence="1">
    <location>
        <begin position="114"/>
        <end position="170"/>
    </location>
</feature>
<dbReference type="PROSITE" id="PS50096">
    <property type="entry name" value="IQ"/>
    <property type="match status" value="1"/>
</dbReference>
<dbReference type="Proteomes" id="UP000242519">
    <property type="component" value="Unassembled WGS sequence"/>
</dbReference>
<feature type="compositionally biased region" description="Basic residues" evidence="1">
    <location>
        <begin position="114"/>
        <end position="123"/>
    </location>
</feature>
<evidence type="ECO:0000256" key="1">
    <source>
        <dbReference type="SAM" id="MobiDB-lite"/>
    </source>
</evidence>
<name>A0A218Z4K5_9HELO</name>
<proteinExistence type="predicted"/>